<organism evidence="2 3">
    <name type="scientific">Lipomyces starkeyi NRRL Y-11557</name>
    <dbReference type="NCBI Taxonomy" id="675824"/>
    <lineage>
        <taxon>Eukaryota</taxon>
        <taxon>Fungi</taxon>
        <taxon>Dikarya</taxon>
        <taxon>Ascomycota</taxon>
        <taxon>Saccharomycotina</taxon>
        <taxon>Lipomycetes</taxon>
        <taxon>Lipomycetales</taxon>
        <taxon>Lipomycetaceae</taxon>
        <taxon>Lipomyces</taxon>
    </lineage>
</organism>
<dbReference type="AlphaFoldDB" id="A0A1E3Q0V9"/>
<accession>A0A1E3Q0V9</accession>
<evidence type="ECO:0000256" key="1">
    <source>
        <dbReference type="SAM" id="SignalP"/>
    </source>
</evidence>
<dbReference type="Proteomes" id="UP000094385">
    <property type="component" value="Unassembled WGS sequence"/>
</dbReference>
<name>A0A1E3Q0V9_LIPST</name>
<reference evidence="2 3" key="1">
    <citation type="journal article" date="2016" name="Proc. Natl. Acad. Sci. U.S.A.">
        <title>Comparative genomics of biotechnologically important yeasts.</title>
        <authorList>
            <person name="Riley R."/>
            <person name="Haridas S."/>
            <person name="Wolfe K.H."/>
            <person name="Lopes M.R."/>
            <person name="Hittinger C.T."/>
            <person name="Goeker M."/>
            <person name="Salamov A.A."/>
            <person name="Wisecaver J.H."/>
            <person name="Long T.M."/>
            <person name="Calvey C.H."/>
            <person name="Aerts A.L."/>
            <person name="Barry K.W."/>
            <person name="Choi C."/>
            <person name="Clum A."/>
            <person name="Coughlan A.Y."/>
            <person name="Deshpande S."/>
            <person name="Douglass A.P."/>
            <person name="Hanson S.J."/>
            <person name="Klenk H.-P."/>
            <person name="LaButti K.M."/>
            <person name="Lapidus A."/>
            <person name="Lindquist E.A."/>
            <person name="Lipzen A.M."/>
            <person name="Meier-Kolthoff J.P."/>
            <person name="Ohm R.A."/>
            <person name="Otillar R.P."/>
            <person name="Pangilinan J.L."/>
            <person name="Peng Y."/>
            <person name="Rokas A."/>
            <person name="Rosa C.A."/>
            <person name="Scheuner C."/>
            <person name="Sibirny A.A."/>
            <person name="Slot J.C."/>
            <person name="Stielow J.B."/>
            <person name="Sun H."/>
            <person name="Kurtzman C.P."/>
            <person name="Blackwell M."/>
            <person name="Grigoriev I.V."/>
            <person name="Jeffries T.W."/>
        </authorList>
    </citation>
    <scope>NUCLEOTIDE SEQUENCE [LARGE SCALE GENOMIC DNA]</scope>
    <source>
        <strain evidence="2 3">NRRL Y-11557</strain>
    </source>
</reference>
<evidence type="ECO:0000313" key="2">
    <source>
        <dbReference type="EMBL" id="ODQ70677.1"/>
    </source>
</evidence>
<proteinExistence type="predicted"/>
<dbReference type="EMBL" id="KV454299">
    <property type="protein sequence ID" value="ODQ70677.1"/>
    <property type="molecule type" value="Genomic_DNA"/>
</dbReference>
<sequence>MLSVVVNEMILLIDFLIGLAIFNDINPGESQELSQLGLSGPLENRSVNYRTRIQFNEGYPLLNT</sequence>
<keyword evidence="1" id="KW-0732">Signal</keyword>
<protein>
    <submittedName>
        <fullName evidence="2">Uncharacterized protein</fullName>
    </submittedName>
</protein>
<feature type="signal peptide" evidence="1">
    <location>
        <begin position="1"/>
        <end position="30"/>
    </location>
</feature>
<keyword evidence="3" id="KW-1185">Reference proteome</keyword>
<gene>
    <name evidence="2" type="ORF">LIPSTDRAFT_155835</name>
</gene>
<feature type="chain" id="PRO_5009134037" evidence="1">
    <location>
        <begin position="31"/>
        <end position="64"/>
    </location>
</feature>
<evidence type="ECO:0000313" key="3">
    <source>
        <dbReference type="Proteomes" id="UP000094385"/>
    </source>
</evidence>